<keyword evidence="5 8" id="KW-1133">Transmembrane helix</keyword>
<dbReference type="Pfam" id="PF00361">
    <property type="entry name" value="Proton_antipo_M"/>
    <property type="match status" value="1"/>
</dbReference>
<feature type="transmembrane region" description="Helical" evidence="8">
    <location>
        <begin position="166"/>
        <end position="190"/>
    </location>
</feature>
<feature type="transmembrane region" description="Helical" evidence="8">
    <location>
        <begin position="273"/>
        <end position="294"/>
    </location>
</feature>
<keyword evidence="6 8" id="KW-0472">Membrane</keyword>
<feature type="domain" description="NADH:quinone oxidoreductase/Mrp antiporter transmembrane" evidence="9">
    <location>
        <begin position="131"/>
        <end position="422"/>
    </location>
</feature>
<evidence type="ECO:0000313" key="10">
    <source>
        <dbReference type="EMBL" id="MDT3329470.1"/>
    </source>
</evidence>
<evidence type="ECO:0000256" key="6">
    <source>
        <dbReference type="ARBA" id="ARBA00023136"/>
    </source>
</evidence>
<feature type="transmembrane region" description="Helical" evidence="8">
    <location>
        <begin position="81"/>
        <end position="99"/>
    </location>
</feature>
<feature type="transmembrane region" description="Helical" evidence="8">
    <location>
        <begin position="408"/>
        <end position="427"/>
    </location>
</feature>
<evidence type="ECO:0000259" key="9">
    <source>
        <dbReference type="Pfam" id="PF00361"/>
    </source>
</evidence>
<evidence type="ECO:0000256" key="3">
    <source>
        <dbReference type="ARBA" id="ARBA00022475"/>
    </source>
</evidence>
<feature type="transmembrane region" description="Helical" evidence="8">
    <location>
        <begin position="370"/>
        <end position="388"/>
    </location>
</feature>
<dbReference type="InterPro" id="IPR050586">
    <property type="entry name" value="CPA3_Na-H_Antiporter_D"/>
</dbReference>
<name>A0ABU3GFJ4_9MICO</name>
<dbReference type="InterPro" id="IPR001750">
    <property type="entry name" value="ND/Mrp_TM"/>
</dbReference>
<comment type="caution">
    <text evidence="10">The sequence shown here is derived from an EMBL/GenBank/DDBJ whole genome shotgun (WGS) entry which is preliminary data.</text>
</comment>
<dbReference type="NCBIfam" id="NF009308">
    <property type="entry name" value="PRK12665.1"/>
    <property type="match status" value="1"/>
</dbReference>
<proteinExistence type="inferred from homology"/>
<dbReference type="PRINTS" id="PR01437">
    <property type="entry name" value="NUOXDRDTASE4"/>
</dbReference>
<accession>A0ABU3GFJ4</accession>
<comment type="subcellular location">
    <subcellularLocation>
        <location evidence="1">Cell membrane</location>
        <topology evidence="1">Multi-pass membrane protein</topology>
    </subcellularLocation>
    <subcellularLocation>
        <location evidence="7">Membrane</location>
        <topology evidence="7">Multi-pass membrane protein</topology>
    </subcellularLocation>
</comment>
<keyword evidence="3" id="KW-1003">Cell membrane</keyword>
<reference evidence="10 11" key="1">
    <citation type="submission" date="2023-08" db="EMBL/GenBank/DDBJ databases">
        <title>Microbacterium aquilitoris sp. nov. and Microbacterium gwkjibeachense sp. nov., isolated from beach.</title>
        <authorList>
            <person name="Lee S.D."/>
            <person name="Yang H."/>
            <person name="Kim I."/>
        </authorList>
    </citation>
    <scope>NUCLEOTIDE SEQUENCE [LARGE SCALE GENOMIC DNA]</scope>
    <source>
        <strain evidence="10 11">KSW-18</strain>
    </source>
</reference>
<gene>
    <name evidence="10" type="ORF">Q9S78_02195</name>
</gene>
<dbReference type="Proteomes" id="UP001262835">
    <property type="component" value="Unassembled WGS sequence"/>
</dbReference>
<evidence type="ECO:0000256" key="7">
    <source>
        <dbReference type="RuleBase" id="RU000320"/>
    </source>
</evidence>
<dbReference type="PANTHER" id="PTHR42703:SF1">
    <property type="entry name" value="NA(+)_H(+) ANTIPORTER SUBUNIT D1"/>
    <property type="match status" value="1"/>
</dbReference>
<dbReference type="PANTHER" id="PTHR42703">
    <property type="entry name" value="NADH DEHYDROGENASE"/>
    <property type="match status" value="1"/>
</dbReference>
<evidence type="ECO:0000313" key="11">
    <source>
        <dbReference type="Proteomes" id="UP001262835"/>
    </source>
</evidence>
<keyword evidence="11" id="KW-1185">Reference proteome</keyword>
<protein>
    <submittedName>
        <fullName evidence="10">Na+/H+ antiporter subunit D</fullName>
    </submittedName>
</protein>
<sequence>MSALVPLLVTLPLLGAGIALIFGRRRRVQVGVSIVTLTVAAAIAAVLLYYVDVSGMPLAVSVGGWPIPFGIVLYVDRLAALLVLVSSIVLLAVLLFSVGQGAADGDEETPVSIFHPSYLILAAGIFNAFIAGDLFNLYVGFEILLVASYVLITLGSTESRIRTGVVYIVVSLVSSILFLAAIAAIYGALGTVNMAQLADRMGELPDEVQLVLHLMLLLAFSIKAAVFPLSFWLPDSYPTAPAPVTAVFAGLLTKVGVYAMIRTETQIFRDNDVNQLLLIVALATMIVGILGAVAQAELKRILSFTLVSHIGYMVFGLAIATPESLGATVYYMVHHIVVQTTLFLAVGLVERRAGSTSILKVKGLMRAAPLLAVLYFIPAINLGGLPPFSGFIGKYALFDAAAAVGTPIMYALIVAGIVTSLLTLYALMRAWNLSFWREEEDANEESGVIDRISYLDDAPAAGVQTERRVIPKIMTASTTGMVAVTIALTVFAGPLYHLCASMGASLLDPVSLTQLQDEVNGGN</sequence>
<feature type="transmembrane region" description="Helical" evidence="8">
    <location>
        <begin position="137"/>
        <end position="154"/>
    </location>
</feature>
<evidence type="ECO:0000256" key="8">
    <source>
        <dbReference type="SAM" id="Phobius"/>
    </source>
</evidence>
<keyword evidence="4 7" id="KW-0812">Transmembrane</keyword>
<evidence type="ECO:0000256" key="5">
    <source>
        <dbReference type="ARBA" id="ARBA00022989"/>
    </source>
</evidence>
<dbReference type="EMBL" id="JAUZVT010000001">
    <property type="protein sequence ID" value="MDT3329470.1"/>
    <property type="molecule type" value="Genomic_DNA"/>
</dbReference>
<comment type="similarity">
    <text evidence="2">Belongs to the CPA3 antiporters (TC 2.A.63) subunit D family.</text>
</comment>
<feature type="transmembrane region" description="Helical" evidence="8">
    <location>
        <begin position="29"/>
        <end position="51"/>
    </location>
</feature>
<evidence type="ECO:0000256" key="4">
    <source>
        <dbReference type="ARBA" id="ARBA00022692"/>
    </source>
</evidence>
<feature type="transmembrane region" description="Helical" evidence="8">
    <location>
        <begin position="111"/>
        <end position="131"/>
    </location>
</feature>
<feature type="transmembrane region" description="Helical" evidence="8">
    <location>
        <begin position="328"/>
        <end position="349"/>
    </location>
</feature>
<evidence type="ECO:0000256" key="2">
    <source>
        <dbReference type="ARBA" id="ARBA00005346"/>
    </source>
</evidence>
<organism evidence="10 11">
    <name type="scientific">Microbacterium aquilitoris</name>
    <dbReference type="NCBI Taxonomy" id="3067307"/>
    <lineage>
        <taxon>Bacteria</taxon>
        <taxon>Bacillati</taxon>
        <taxon>Actinomycetota</taxon>
        <taxon>Actinomycetes</taxon>
        <taxon>Micrococcales</taxon>
        <taxon>Microbacteriaceae</taxon>
        <taxon>Microbacterium</taxon>
    </lineage>
</organism>
<dbReference type="InterPro" id="IPR003918">
    <property type="entry name" value="NADH_UbQ_OxRdtase"/>
</dbReference>
<dbReference type="RefSeq" id="WP_116227816.1">
    <property type="nucleotide sequence ID" value="NZ_JAUZVT010000001.1"/>
</dbReference>
<evidence type="ECO:0000256" key="1">
    <source>
        <dbReference type="ARBA" id="ARBA00004651"/>
    </source>
</evidence>
<feature type="transmembrane region" description="Helical" evidence="8">
    <location>
        <begin position="473"/>
        <end position="496"/>
    </location>
</feature>
<feature type="transmembrane region" description="Helical" evidence="8">
    <location>
        <begin position="58"/>
        <end position="75"/>
    </location>
</feature>
<feature type="transmembrane region" description="Helical" evidence="8">
    <location>
        <begin position="240"/>
        <end position="261"/>
    </location>
</feature>
<feature type="transmembrane region" description="Helical" evidence="8">
    <location>
        <begin position="210"/>
        <end position="233"/>
    </location>
</feature>